<feature type="coiled-coil region" evidence="1">
    <location>
        <begin position="20"/>
        <end position="47"/>
    </location>
</feature>
<organism evidence="3">
    <name type="scientific">Kuenenia stuttgartiensis</name>
    <dbReference type="NCBI Taxonomy" id="174633"/>
    <lineage>
        <taxon>Bacteria</taxon>
        <taxon>Pseudomonadati</taxon>
        <taxon>Planctomycetota</taxon>
        <taxon>Candidatus Brocadiia</taxon>
        <taxon>Candidatus Brocadiales</taxon>
        <taxon>Candidatus Brocadiaceae</taxon>
        <taxon>Candidatus Kuenenia</taxon>
    </lineage>
</organism>
<dbReference type="InterPro" id="IPR036869">
    <property type="entry name" value="J_dom_sf"/>
</dbReference>
<name>Q1Q566_KUEST</name>
<feature type="compositionally biased region" description="Basic and acidic residues" evidence="2">
    <location>
        <begin position="80"/>
        <end position="89"/>
    </location>
</feature>
<protein>
    <recommendedName>
        <fullName evidence="4">Molecular chaperone DnaJ</fullName>
    </recommendedName>
</protein>
<feature type="region of interest" description="Disordered" evidence="2">
    <location>
        <begin position="1"/>
        <end position="20"/>
    </location>
</feature>
<dbReference type="AlphaFoldDB" id="Q1Q566"/>
<dbReference type="RefSeq" id="WP_169704431.1">
    <property type="nucleotide sequence ID" value="NZ_OCTL01000150.1"/>
</dbReference>
<dbReference type="EMBL" id="CT573071">
    <property type="protein sequence ID" value="CAJ75158.1"/>
    <property type="molecule type" value="Genomic_DNA"/>
</dbReference>
<gene>
    <name evidence="3" type="ORF">kuste4396</name>
</gene>
<evidence type="ECO:0000256" key="2">
    <source>
        <dbReference type="SAM" id="MobiDB-lite"/>
    </source>
</evidence>
<evidence type="ECO:0000256" key="1">
    <source>
        <dbReference type="SAM" id="Coils"/>
    </source>
</evidence>
<feature type="coiled-coil region" evidence="1">
    <location>
        <begin position="198"/>
        <end position="262"/>
    </location>
</feature>
<dbReference type="SUPFAM" id="SSF46565">
    <property type="entry name" value="Chaperone J-domain"/>
    <property type="match status" value="1"/>
</dbReference>
<keyword evidence="1" id="KW-0175">Coiled coil</keyword>
<reference evidence="3" key="2">
    <citation type="submission" date="2006-01" db="EMBL/GenBank/DDBJ databases">
        <authorList>
            <person name="Genoscope"/>
        </authorList>
    </citation>
    <scope>NUCLEOTIDE SEQUENCE</scope>
</reference>
<evidence type="ECO:0008006" key="4">
    <source>
        <dbReference type="Google" id="ProtNLM"/>
    </source>
</evidence>
<accession>Q1Q566</accession>
<evidence type="ECO:0000313" key="3">
    <source>
        <dbReference type="EMBL" id="CAJ75158.1"/>
    </source>
</evidence>
<sequence>MGEYMSGSAQGRQTPEDIELERKQEEIRDLETEFAEKELSLATLRAELHHFDMRYIRQVGSLYAVLDDLEARIAEEVARKHPRNERARNVSEQARSKAQKSAFETTPSDETHVSGDEFKPSERLKALYRSAAKAIHPDLASDDADCARRHKAMASVNEAYEKGDERRIKAIIEEWEASPESVKGAGTVAELVRVIRRISLIRKRLDSIRNEIDQLQSSSLALLKRKVDAGLAQGRDILKEMAAGIQEEIQEAEERLAQIRQSKIVEPGAPADADKLRR</sequence>
<proteinExistence type="predicted"/>
<reference evidence="3" key="1">
    <citation type="journal article" date="2006" name="Nature">
        <title>Deciphering the evolution and metabolism of an anammox bacterium from a community genome.</title>
        <authorList>
            <person name="Strous M."/>
            <person name="Pelletier E."/>
            <person name="Mangenot S."/>
            <person name="Rattei T."/>
            <person name="Lehner A."/>
            <person name="Taylor M.W."/>
            <person name="Horn M."/>
            <person name="Daims H."/>
            <person name="Bartol-Mavel D."/>
            <person name="Wincker P."/>
            <person name="Barbe V."/>
            <person name="Fonknechten N."/>
            <person name="Vallenet D."/>
            <person name="Segurens B."/>
            <person name="Schenowitz-Truong C."/>
            <person name="Medigue C."/>
            <person name="Collingro A."/>
            <person name="Snel B."/>
            <person name="Dutilh B.E."/>
            <person name="OpDenCamp H.J.M."/>
            <person name="vanDerDrift C."/>
            <person name="Cirpus I."/>
            <person name="vanDePas-Schoonen K.T."/>
            <person name="Harhangi H.R."/>
            <person name="vanNiftrik L."/>
            <person name="Schmid M."/>
            <person name="Keltjens J."/>
            <person name="vanDeVossenberg J."/>
            <person name="Kartal B."/>
            <person name="Meier H."/>
            <person name="Frishman D."/>
            <person name="Huynen M.A."/>
            <person name="Mewes H."/>
            <person name="Weissenbach J."/>
            <person name="Jetten M.S.M."/>
            <person name="Wagner M."/>
            <person name="LePaslier D."/>
        </authorList>
    </citation>
    <scope>NUCLEOTIDE SEQUENCE</scope>
</reference>
<feature type="region of interest" description="Disordered" evidence="2">
    <location>
        <begin position="80"/>
        <end position="117"/>
    </location>
</feature>